<name>A0A5E4BID0_MARMO</name>
<organism evidence="2 3">
    <name type="scientific">Marmota monax</name>
    <name type="common">Woodchuck</name>
    <dbReference type="NCBI Taxonomy" id="9995"/>
    <lineage>
        <taxon>Eukaryota</taxon>
        <taxon>Metazoa</taxon>
        <taxon>Chordata</taxon>
        <taxon>Craniata</taxon>
        <taxon>Vertebrata</taxon>
        <taxon>Euteleostomi</taxon>
        <taxon>Mammalia</taxon>
        <taxon>Eutheria</taxon>
        <taxon>Euarchontoglires</taxon>
        <taxon>Glires</taxon>
        <taxon>Rodentia</taxon>
        <taxon>Sciuromorpha</taxon>
        <taxon>Sciuridae</taxon>
        <taxon>Xerinae</taxon>
        <taxon>Marmotini</taxon>
        <taxon>Marmota</taxon>
    </lineage>
</organism>
<accession>A0A5E4BID0</accession>
<dbReference type="EMBL" id="CABDUW010000443">
    <property type="protein sequence ID" value="VTJ68800.1"/>
    <property type="molecule type" value="Genomic_DNA"/>
</dbReference>
<keyword evidence="3" id="KW-1185">Reference proteome</keyword>
<dbReference type="Proteomes" id="UP000662637">
    <property type="component" value="Unassembled WGS sequence"/>
</dbReference>
<dbReference type="AlphaFoldDB" id="A0A5E4BID0"/>
<sequence length="90" mass="9408">MTSEEPRPIDSFRSEPGPGARAAAVAAAAGIKMFSLKGGGGAEREAGPFTPGPAPREALLKKGGRGLFKPYEPPTMDRYTGGFSINAHEY</sequence>
<gene>
    <name evidence="1" type="ORF">GHT09_005312</name>
    <name evidence="2" type="ORF">MONAX_5E042748</name>
</gene>
<evidence type="ECO:0000313" key="2">
    <source>
        <dbReference type="EMBL" id="VTJ68800.1"/>
    </source>
</evidence>
<protein>
    <submittedName>
        <fullName evidence="2">Uncharacterized protein</fullName>
    </submittedName>
</protein>
<evidence type="ECO:0000313" key="3">
    <source>
        <dbReference type="Proteomes" id="UP000335636"/>
    </source>
</evidence>
<reference evidence="2 3" key="1">
    <citation type="submission" date="2019-04" db="EMBL/GenBank/DDBJ databases">
        <authorList>
            <person name="Alioto T."/>
            <person name="Alioto T."/>
        </authorList>
    </citation>
    <scope>NUCLEOTIDE SEQUENCE [LARGE SCALE GENOMIC DNA]</scope>
</reference>
<dbReference type="Proteomes" id="UP000335636">
    <property type="component" value="Unassembled WGS sequence"/>
</dbReference>
<evidence type="ECO:0000313" key="1">
    <source>
        <dbReference type="EMBL" id="KAF7465050.1"/>
    </source>
</evidence>
<proteinExistence type="predicted"/>
<dbReference type="EMBL" id="WJEC01007962">
    <property type="protein sequence ID" value="KAF7465050.1"/>
    <property type="molecule type" value="Genomic_DNA"/>
</dbReference>
<reference evidence="1" key="2">
    <citation type="submission" date="2020-08" db="EMBL/GenBank/DDBJ databases">
        <authorList>
            <person name="Shumante A."/>
            <person name="Zimin A.V."/>
            <person name="Puiu D."/>
            <person name="Salzberg S.L."/>
        </authorList>
    </citation>
    <scope>NUCLEOTIDE SEQUENCE</scope>
    <source>
        <strain evidence="1">WC2-LM</strain>
        <tissue evidence="1">Liver</tissue>
    </source>
</reference>